<proteinExistence type="predicted"/>
<comment type="caution">
    <text evidence="3">The sequence shown here is derived from an EMBL/GenBank/DDBJ whole genome shotgun (WGS) entry which is preliminary data.</text>
</comment>
<keyword evidence="4" id="KW-1185">Reference proteome</keyword>
<evidence type="ECO:0000313" key="4">
    <source>
        <dbReference type="Proteomes" id="UP001354931"/>
    </source>
</evidence>
<accession>A0ABU6FBA2</accession>
<dbReference type="InterPro" id="IPR038670">
    <property type="entry name" value="HslJ-like_sf"/>
</dbReference>
<name>A0ABU6FBA2_9ACTN</name>
<sequence length="280" mass="29319">MLTLRTSRTRALISTAALPLAALATVTACGNEKAPGAEKAGGAPITGVHWSVQSVTVDGRTTKAPGSAYLEFVSDERVRGNYGCNHFDAEAAVTGDSVDLGKAKRTMMLCEGKDVRSFEDTLARALADKNTLRAAGEKNDRLTLTRANGDTVTLAKQRDAELAGTKWNVTSLSADDATRSLPKAAQGRARLVFEKDGHVSARLGCNQGRAEATVKEGHITFGPLTSTRMGCIGAAGEVEQAMLDVLKNKATYDIQGDALTLKKPDGTGIGLTAADSSPGR</sequence>
<dbReference type="PANTHER" id="PTHR35535:SF2">
    <property type="entry name" value="DUF306 DOMAIN-CONTAINING PROTEIN"/>
    <property type="match status" value="1"/>
</dbReference>
<feature type="chain" id="PRO_5045490649" evidence="1">
    <location>
        <begin position="25"/>
        <end position="280"/>
    </location>
</feature>
<dbReference type="EMBL" id="JAOZYC010000145">
    <property type="protein sequence ID" value="MEB8341320.1"/>
    <property type="molecule type" value="Genomic_DNA"/>
</dbReference>
<dbReference type="InterPro" id="IPR005184">
    <property type="entry name" value="DUF306_Meta_HslJ"/>
</dbReference>
<dbReference type="Proteomes" id="UP001354931">
    <property type="component" value="Unassembled WGS sequence"/>
</dbReference>
<protein>
    <submittedName>
        <fullName evidence="3">META domain-containing protein</fullName>
    </submittedName>
</protein>
<dbReference type="PROSITE" id="PS51257">
    <property type="entry name" value="PROKAR_LIPOPROTEIN"/>
    <property type="match status" value="1"/>
</dbReference>
<feature type="domain" description="DUF306" evidence="2">
    <location>
        <begin position="160"/>
        <end position="267"/>
    </location>
</feature>
<dbReference type="Gene3D" id="2.40.128.270">
    <property type="match status" value="2"/>
</dbReference>
<organism evidence="3 4">
    <name type="scientific">Streptomyces endophyticus</name>
    <dbReference type="NCBI Taxonomy" id="714166"/>
    <lineage>
        <taxon>Bacteria</taxon>
        <taxon>Bacillati</taxon>
        <taxon>Actinomycetota</taxon>
        <taxon>Actinomycetes</taxon>
        <taxon>Kitasatosporales</taxon>
        <taxon>Streptomycetaceae</taxon>
        <taxon>Streptomyces</taxon>
    </lineage>
</organism>
<evidence type="ECO:0000259" key="2">
    <source>
        <dbReference type="Pfam" id="PF03724"/>
    </source>
</evidence>
<dbReference type="InterPro" id="IPR053147">
    <property type="entry name" value="Hsp_HslJ-like"/>
</dbReference>
<dbReference type="RefSeq" id="WP_326020419.1">
    <property type="nucleotide sequence ID" value="NZ_JAOZYC010000145.1"/>
</dbReference>
<evidence type="ECO:0000313" key="3">
    <source>
        <dbReference type="EMBL" id="MEB8341320.1"/>
    </source>
</evidence>
<gene>
    <name evidence="3" type="ORF">OKJ99_27865</name>
</gene>
<feature type="signal peptide" evidence="1">
    <location>
        <begin position="1"/>
        <end position="24"/>
    </location>
</feature>
<keyword evidence="1" id="KW-0732">Signal</keyword>
<reference evidence="3 4" key="1">
    <citation type="submission" date="2022-10" db="EMBL/GenBank/DDBJ databases">
        <authorList>
            <person name="Xie J."/>
            <person name="Shen N."/>
        </authorList>
    </citation>
    <scope>NUCLEOTIDE SEQUENCE [LARGE SCALE GENOMIC DNA]</scope>
    <source>
        <strain evidence="3 4">YIM65594</strain>
    </source>
</reference>
<dbReference type="Pfam" id="PF03724">
    <property type="entry name" value="META"/>
    <property type="match status" value="2"/>
</dbReference>
<dbReference type="PANTHER" id="PTHR35535">
    <property type="entry name" value="HEAT SHOCK PROTEIN HSLJ"/>
    <property type="match status" value="1"/>
</dbReference>
<evidence type="ECO:0000256" key="1">
    <source>
        <dbReference type="SAM" id="SignalP"/>
    </source>
</evidence>
<feature type="domain" description="DUF306" evidence="2">
    <location>
        <begin position="43"/>
        <end position="152"/>
    </location>
</feature>